<dbReference type="KEGG" id="splr:C0J00_06225"/>
<protein>
    <submittedName>
        <fullName evidence="1">Uncharacterized protein</fullName>
    </submittedName>
</protein>
<dbReference type="EMBL" id="CP025536">
    <property type="protein sequence ID" value="AUW96730.1"/>
    <property type="molecule type" value="Genomic_DNA"/>
</dbReference>
<dbReference type="OrthoDB" id="2228486at2"/>
<name>A0A2L0D507_9STRE</name>
<evidence type="ECO:0000313" key="2">
    <source>
        <dbReference type="Proteomes" id="UP000238956"/>
    </source>
</evidence>
<organism evidence="1 2">
    <name type="scientific">Streptococcus pluranimalium</name>
    <dbReference type="NCBI Taxonomy" id="82348"/>
    <lineage>
        <taxon>Bacteria</taxon>
        <taxon>Bacillati</taxon>
        <taxon>Bacillota</taxon>
        <taxon>Bacilli</taxon>
        <taxon>Lactobacillales</taxon>
        <taxon>Streptococcaceae</taxon>
        <taxon>Streptococcus</taxon>
    </lineage>
</organism>
<dbReference type="RefSeq" id="WP_104968055.1">
    <property type="nucleotide sequence ID" value="NZ_CP025536.1"/>
</dbReference>
<dbReference type="Proteomes" id="UP000238956">
    <property type="component" value="Chromosome"/>
</dbReference>
<evidence type="ECO:0000313" key="1">
    <source>
        <dbReference type="EMBL" id="AUW96730.1"/>
    </source>
</evidence>
<dbReference type="AlphaFoldDB" id="A0A2L0D507"/>
<gene>
    <name evidence="1" type="ORF">C0J00_06225</name>
</gene>
<reference evidence="1 2" key="1">
    <citation type="submission" date="2017-12" db="EMBL/GenBank/DDBJ databases">
        <authorList>
            <person name="Hurst M.R.H."/>
        </authorList>
    </citation>
    <scope>NUCLEOTIDE SEQUENCE [LARGE SCALE GENOMIC DNA]</scope>
    <source>
        <strain evidence="1 2">TH11417</strain>
    </source>
</reference>
<dbReference type="GeneID" id="98393505"/>
<reference evidence="1 2" key="2">
    <citation type="submission" date="2018-02" db="EMBL/GenBank/DDBJ databases">
        <title>Whole genome sequencing analysis of Streptococcus pluranimalium isolated from cattle infected mastitis in China.</title>
        <authorList>
            <person name="Zhang J.-R."/>
            <person name="Hu G.-Z."/>
        </authorList>
    </citation>
    <scope>NUCLEOTIDE SEQUENCE [LARGE SCALE GENOMIC DNA]</scope>
    <source>
        <strain evidence="1 2">TH11417</strain>
    </source>
</reference>
<accession>A0A2L0D507</accession>
<proteinExistence type="predicted"/>
<sequence>MTKEIIQDSFEQAQVNEPFDLATALAYMNTYGEFIRCVKGDLDFYFYKVTEQRPIWVEGRRQWVSIETMKTSTQWQGAVPQLDISLLNEKCFYLMRFTETGEPIWERPLTSLEVR</sequence>
<keyword evidence="2" id="KW-1185">Reference proteome</keyword>